<feature type="transmembrane region" description="Helical" evidence="7">
    <location>
        <begin position="33"/>
        <end position="54"/>
    </location>
</feature>
<evidence type="ECO:0000256" key="5">
    <source>
        <dbReference type="ARBA" id="ARBA00023004"/>
    </source>
</evidence>
<dbReference type="Pfam" id="PF01794">
    <property type="entry name" value="Ferric_reduct"/>
    <property type="match status" value="1"/>
</dbReference>
<keyword evidence="11" id="KW-1185">Reference proteome</keyword>
<name>A0A2G1DJC4_9BACT</name>
<keyword evidence="5" id="KW-0408">Iron</keyword>
<dbReference type="KEGG" id="amol:AMOL_0594"/>
<evidence type="ECO:0000256" key="2">
    <source>
        <dbReference type="ARBA" id="ARBA00022448"/>
    </source>
</evidence>
<evidence type="ECO:0000313" key="12">
    <source>
        <dbReference type="Proteomes" id="UP000262712"/>
    </source>
</evidence>
<dbReference type="PANTHER" id="PTHR36964:SF1">
    <property type="entry name" value="PROTEIN-METHIONINE-SULFOXIDE REDUCTASE HEME-BINDING SUBUNIT MSRQ"/>
    <property type="match status" value="1"/>
</dbReference>
<dbReference type="EMBL" id="NXFY01000005">
    <property type="protein sequence ID" value="PHO18609.1"/>
    <property type="molecule type" value="Genomic_DNA"/>
</dbReference>
<feature type="transmembrane region" description="Helical" evidence="7">
    <location>
        <begin position="156"/>
        <end position="174"/>
    </location>
</feature>
<dbReference type="GO" id="GO:0005886">
    <property type="term" value="C:plasma membrane"/>
    <property type="evidence" value="ECO:0007669"/>
    <property type="project" value="TreeGrafter"/>
</dbReference>
<feature type="transmembrane region" description="Helical" evidence="7">
    <location>
        <begin position="66"/>
        <end position="83"/>
    </location>
</feature>
<reference evidence="9 12" key="2">
    <citation type="submission" date="2018-08" db="EMBL/GenBank/DDBJ databases">
        <title>Complete genome of the Arcobacter molluscorum type strain LMG 25693.</title>
        <authorList>
            <person name="Miller W.G."/>
            <person name="Yee E."/>
            <person name="Bono J.L."/>
        </authorList>
    </citation>
    <scope>NUCLEOTIDE SEQUENCE [LARGE SCALE GENOMIC DNA]</scope>
    <source>
        <strain evidence="9 12">CECT 7696</strain>
    </source>
</reference>
<dbReference type="EMBL" id="CP032098">
    <property type="protein sequence ID" value="AXX91596.1"/>
    <property type="molecule type" value="Genomic_DNA"/>
</dbReference>
<proteinExistence type="predicted"/>
<dbReference type="InterPro" id="IPR013130">
    <property type="entry name" value="Fe3_Rdtase_TM_dom"/>
</dbReference>
<sequence>MRIFLFVVFLTPFFIALYSLFITQNVIDPIKYIYTFSGVVATVILFFTIIISLMKRFINLMKYRRMIGLFGFFYACLHIINFVVLDAQFDVDFIINNLIKKPFIYLGAMAFFILVFLALTSTKRLFRKYNKYHKTLYLSLVLITIHFILAQKSLDIYQIFYIFIIGVISIFKLIQIKNLFNRN</sequence>
<evidence type="ECO:0000256" key="1">
    <source>
        <dbReference type="ARBA" id="ARBA00004141"/>
    </source>
</evidence>
<evidence type="ECO:0000313" key="11">
    <source>
        <dbReference type="Proteomes" id="UP000221222"/>
    </source>
</evidence>
<comment type="subcellular location">
    <subcellularLocation>
        <location evidence="1">Membrane</location>
        <topology evidence="1">Multi-pass membrane protein</topology>
    </subcellularLocation>
</comment>
<feature type="domain" description="Ferric oxidoreductase" evidence="8">
    <location>
        <begin position="60"/>
        <end position="141"/>
    </location>
</feature>
<keyword evidence="4 7" id="KW-1133">Transmembrane helix</keyword>
<dbReference type="GO" id="GO:0016679">
    <property type="term" value="F:oxidoreductase activity, acting on diphenols and related substances as donors"/>
    <property type="evidence" value="ECO:0007669"/>
    <property type="project" value="TreeGrafter"/>
</dbReference>
<reference evidence="10 11" key="1">
    <citation type="submission" date="2017-09" db="EMBL/GenBank/DDBJ databases">
        <title>Arcobacter canalis sp. nov., a new species isolated from a water canal contaminated with urban sewage.</title>
        <authorList>
            <person name="Perez-Cataluna A."/>
            <person name="Salas-Masso N."/>
            <person name="Figueras M.J."/>
        </authorList>
    </citation>
    <scope>NUCLEOTIDE SEQUENCE [LARGE SCALE GENOMIC DNA]</scope>
    <source>
        <strain evidence="10 11">F98-3</strain>
    </source>
</reference>
<keyword evidence="3 7" id="KW-0812">Transmembrane</keyword>
<feature type="transmembrane region" description="Helical" evidence="7">
    <location>
        <begin position="103"/>
        <end position="120"/>
    </location>
</feature>
<dbReference type="GO" id="GO:0020037">
    <property type="term" value="F:heme binding"/>
    <property type="evidence" value="ECO:0007669"/>
    <property type="project" value="TreeGrafter"/>
</dbReference>
<evidence type="ECO:0000256" key="6">
    <source>
        <dbReference type="ARBA" id="ARBA00023136"/>
    </source>
</evidence>
<dbReference type="InterPro" id="IPR022837">
    <property type="entry name" value="MsrQ-like"/>
</dbReference>
<dbReference type="GO" id="GO:0010181">
    <property type="term" value="F:FMN binding"/>
    <property type="evidence" value="ECO:0007669"/>
    <property type="project" value="TreeGrafter"/>
</dbReference>
<accession>A0A2G1DJC4</accession>
<keyword evidence="2" id="KW-0813">Transport</keyword>
<evidence type="ECO:0000256" key="4">
    <source>
        <dbReference type="ARBA" id="ARBA00022989"/>
    </source>
</evidence>
<keyword evidence="6 7" id="KW-0472">Membrane</keyword>
<dbReference type="AlphaFoldDB" id="A0A2G1DJC4"/>
<feature type="transmembrane region" description="Helical" evidence="7">
    <location>
        <begin position="132"/>
        <end position="150"/>
    </location>
</feature>
<evidence type="ECO:0000256" key="7">
    <source>
        <dbReference type="SAM" id="Phobius"/>
    </source>
</evidence>
<evidence type="ECO:0000259" key="8">
    <source>
        <dbReference type="Pfam" id="PF01794"/>
    </source>
</evidence>
<dbReference type="Proteomes" id="UP000221222">
    <property type="component" value="Unassembled WGS sequence"/>
</dbReference>
<evidence type="ECO:0000313" key="9">
    <source>
        <dbReference type="EMBL" id="AXX91596.1"/>
    </source>
</evidence>
<gene>
    <name evidence="9" type="primary">yedZ</name>
    <name evidence="9" type="ORF">AMOL_0594</name>
    <name evidence="10" type="ORF">CPU12_04835</name>
</gene>
<evidence type="ECO:0000313" key="10">
    <source>
        <dbReference type="EMBL" id="PHO18609.1"/>
    </source>
</evidence>
<dbReference type="RefSeq" id="WP_099341960.1">
    <property type="nucleotide sequence ID" value="NZ_CP032098.1"/>
</dbReference>
<organism evidence="10 11">
    <name type="scientific">Malaciobacter molluscorum LMG 25693</name>
    <dbReference type="NCBI Taxonomy" id="870501"/>
    <lineage>
        <taxon>Bacteria</taxon>
        <taxon>Pseudomonadati</taxon>
        <taxon>Campylobacterota</taxon>
        <taxon>Epsilonproteobacteria</taxon>
        <taxon>Campylobacterales</taxon>
        <taxon>Arcobacteraceae</taxon>
        <taxon>Malaciobacter</taxon>
    </lineage>
</organism>
<evidence type="ECO:0000256" key="3">
    <source>
        <dbReference type="ARBA" id="ARBA00022692"/>
    </source>
</evidence>
<protein>
    <submittedName>
        <fullName evidence="10">Ferric reductase</fullName>
    </submittedName>
    <submittedName>
        <fullName evidence="9">Periplasmic DMSO/TMAO reductase YedYZ, heme-binding membrane subunit</fullName>
    </submittedName>
</protein>
<dbReference type="PANTHER" id="PTHR36964">
    <property type="entry name" value="PROTEIN-METHIONINE-SULFOXIDE REDUCTASE HEME-BINDING SUBUNIT MSRQ"/>
    <property type="match status" value="1"/>
</dbReference>
<dbReference type="Proteomes" id="UP000262712">
    <property type="component" value="Chromosome"/>
</dbReference>